<feature type="compositionally biased region" description="Basic and acidic residues" evidence="1">
    <location>
        <begin position="176"/>
        <end position="195"/>
    </location>
</feature>
<dbReference type="InterPro" id="IPR017451">
    <property type="entry name" value="F-box-assoc_interact_dom"/>
</dbReference>
<reference evidence="4" key="1">
    <citation type="journal article" date="2015" name="Nat. Plants">
        <title>Genome expansion of Arabis alpina linked with retrotransposition and reduced symmetric DNA methylation.</title>
        <authorList>
            <person name="Willing E.M."/>
            <person name="Rawat V."/>
            <person name="Mandakova T."/>
            <person name="Maumus F."/>
            <person name="James G.V."/>
            <person name="Nordstroem K.J."/>
            <person name="Becker C."/>
            <person name="Warthmann N."/>
            <person name="Chica C."/>
            <person name="Szarzynska B."/>
            <person name="Zytnicki M."/>
            <person name="Albani M.C."/>
            <person name="Kiefer C."/>
            <person name="Bergonzi S."/>
            <person name="Castaings L."/>
            <person name="Mateos J.L."/>
            <person name="Berns M.C."/>
            <person name="Bujdoso N."/>
            <person name="Piofczyk T."/>
            <person name="de Lorenzo L."/>
            <person name="Barrero-Sicilia C."/>
            <person name="Mateos I."/>
            <person name="Piednoel M."/>
            <person name="Hagmann J."/>
            <person name="Chen-Min-Tao R."/>
            <person name="Iglesias-Fernandez R."/>
            <person name="Schuster S.C."/>
            <person name="Alonso-Blanco C."/>
            <person name="Roudier F."/>
            <person name="Carbonero P."/>
            <person name="Paz-Ares J."/>
            <person name="Davis S.J."/>
            <person name="Pecinka A."/>
            <person name="Quesneville H."/>
            <person name="Colot V."/>
            <person name="Lysak M.A."/>
            <person name="Weigel D."/>
            <person name="Coupland G."/>
            <person name="Schneeberger K."/>
        </authorList>
    </citation>
    <scope>NUCLEOTIDE SEQUENCE [LARGE SCALE GENOMIC DNA]</scope>
    <source>
        <strain evidence="4">cv. Pajares</strain>
    </source>
</reference>
<dbReference type="PANTHER" id="PTHR31111">
    <property type="entry name" value="BNAA05G37150D PROTEIN-RELATED"/>
    <property type="match status" value="1"/>
</dbReference>
<feature type="compositionally biased region" description="Basic and acidic residues" evidence="1">
    <location>
        <begin position="127"/>
        <end position="137"/>
    </location>
</feature>
<dbReference type="EMBL" id="CM002873">
    <property type="protein sequence ID" value="KFK34958.1"/>
    <property type="molecule type" value="Genomic_DNA"/>
</dbReference>
<dbReference type="Gene3D" id="1.20.1280.50">
    <property type="match status" value="1"/>
</dbReference>
<protein>
    <recommendedName>
        <fullName evidence="2">F-box domain-containing protein</fullName>
    </recommendedName>
</protein>
<organism evidence="3 4">
    <name type="scientific">Arabis alpina</name>
    <name type="common">Alpine rock-cress</name>
    <dbReference type="NCBI Taxonomy" id="50452"/>
    <lineage>
        <taxon>Eukaryota</taxon>
        <taxon>Viridiplantae</taxon>
        <taxon>Streptophyta</taxon>
        <taxon>Embryophyta</taxon>
        <taxon>Tracheophyta</taxon>
        <taxon>Spermatophyta</taxon>
        <taxon>Magnoliopsida</taxon>
        <taxon>eudicotyledons</taxon>
        <taxon>Gunneridae</taxon>
        <taxon>Pentapetalae</taxon>
        <taxon>rosids</taxon>
        <taxon>malvids</taxon>
        <taxon>Brassicales</taxon>
        <taxon>Brassicaceae</taxon>
        <taxon>Arabideae</taxon>
        <taxon>Arabis</taxon>
    </lineage>
</organism>
<accession>A0A087GYK6</accession>
<evidence type="ECO:0000313" key="4">
    <source>
        <dbReference type="Proteomes" id="UP000029120"/>
    </source>
</evidence>
<dbReference type="SMART" id="SM00256">
    <property type="entry name" value="FBOX"/>
    <property type="match status" value="1"/>
</dbReference>
<dbReference type="OrthoDB" id="5319261at2759"/>
<evidence type="ECO:0000256" key="1">
    <source>
        <dbReference type="SAM" id="MobiDB-lite"/>
    </source>
</evidence>
<name>A0A087GYK6_ARAAL</name>
<dbReference type="Proteomes" id="UP000029120">
    <property type="component" value="Chromosome 5"/>
</dbReference>
<dbReference type="InterPro" id="IPR013187">
    <property type="entry name" value="F-box-assoc_dom_typ3"/>
</dbReference>
<dbReference type="NCBIfam" id="TIGR01640">
    <property type="entry name" value="F_box_assoc_1"/>
    <property type="match status" value="1"/>
</dbReference>
<dbReference type="Pfam" id="PF00646">
    <property type="entry name" value="F-box"/>
    <property type="match status" value="1"/>
</dbReference>
<dbReference type="AlphaFoldDB" id="A0A087GYK6"/>
<dbReference type="PROSITE" id="PS50181">
    <property type="entry name" value="FBOX"/>
    <property type="match status" value="1"/>
</dbReference>
<dbReference type="Pfam" id="PF08268">
    <property type="entry name" value="FBA_3"/>
    <property type="match status" value="1"/>
</dbReference>
<evidence type="ECO:0000313" key="3">
    <source>
        <dbReference type="EMBL" id="KFK34958.1"/>
    </source>
</evidence>
<proteinExistence type="predicted"/>
<sequence>MEEQREESDCRKPMEEVVAGKGLGLSSKAQTLVANTVEVLDSGVCDTHENSNGGTMDGFTDNSVSDKKQVKVDVTIEPETKISKMECEEVDGTVEVKLIDEIESCDDVQRVSTTVELVEVETNGEIAKSEVKSHESAGEEENQEIVTSSRNEETDDKVKYEVDNTGACDDETLSVADDKADQGKESAKKSQEDCNKMDVDSQQANESADSIIFFPNTNQKAINDLQNSMKRGADMRPLPTDLIIEIFLRLPAKSVGRFRSVSKQWCSMLSRPDFIELFLSRSCARPRLLFAVERKGVWRFFSSPQSSSSRLVDADFHSTLSEDVGRFTCSYAFGLFYFRDMWIPRNGTFYVVYNPTTGQYVTLPNVNMFRKSRGFLGFDPSQKQFKVLAEGNPFDREREPHEVLTLGTGELSWRKKKIDCPQYDHSLCEGICINGVLYYLVVNIRDLPDALICFDLKSEEFKLVVAECFSDRKTTKLINYKGKLGGINCSYGEAGGKYTLELRMCVLEDVERQEWSTYVYTLPENELIDDPSNVSVAGVIATGEIVLAMDYTCKPYYVFYFNPEKNTLQSVEIQGFGAELEAVKYCGRVSAYVDHVEHLDVEDFKNSRVKHQCSSCEGHFHVDDSKPLESIANQVKHLCSNCEEQEKKERQ</sequence>
<dbReference type="Gramene" id="KFK34958">
    <property type="protein sequence ID" value="KFK34958"/>
    <property type="gene ID" value="AALP_AA5G216100"/>
</dbReference>
<evidence type="ECO:0000259" key="2">
    <source>
        <dbReference type="PROSITE" id="PS50181"/>
    </source>
</evidence>
<dbReference type="PANTHER" id="PTHR31111:SF130">
    <property type="entry name" value="F-BOX ASSOCIATED UBIQUITINATION EFFECTOR FAMILY PROTEIN"/>
    <property type="match status" value="1"/>
</dbReference>
<feature type="region of interest" description="Disordered" evidence="1">
    <location>
        <begin position="127"/>
        <end position="195"/>
    </location>
</feature>
<dbReference type="CDD" id="cd22157">
    <property type="entry name" value="F-box_AtFBW1-like"/>
    <property type="match status" value="1"/>
</dbReference>
<gene>
    <name evidence="3" type="ordered locus">AALP_Aa5g216100</name>
</gene>
<feature type="compositionally biased region" description="Basic and acidic residues" evidence="1">
    <location>
        <begin position="150"/>
        <end position="162"/>
    </location>
</feature>
<keyword evidence="4" id="KW-1185">Reference proteome</keyword>
<feature type="domain" description="F-box" evidence="2">
    <location>
        <begin position="232"/>
        <end position="281"/>
    </location>
</feature>
<dbReference type="InterPro" id="IPR036047">
    <property type="entry name" value="F-box-like_dom_sf"/>
</dbReference>
<dbReference type="InterPro" id="IPR001810">
    <property type="entry name" value="F-box_dom"/>
</dbReference>
<dbReference type="SUPFAM" id="SSF81383">
    <property type="entry name" value="F-box domain"/>
    <property type="match status" value="1"/>
</dbReference>
<dbReference type="eggNOG" id="ENOG502SNHU">
    <property type="taxonomic scope" value="Eukaryota"/>
</dbReference>